<evidence type="ECO:0000313" key="4">
    <source>
        <dbReference type="Proteomes" id="UP000805614"/>
    </source>
</evidence>
<feature type="region of interest" description="Disordered" evidence="1">
    <location>
        <begin position="24"/>
        <end position="43"/>
    </location>
</feature>
<evidence type="ECO:0008006" key="5">
    <source>
        <dbReference type="Google" id="ProtNLM"/>
    </source>
</evidence>
<keyword evidence="2" id="KW-0732">Signal</keyword>
<feature type="compositionally biased region" description="Low complexity" evidence="1">
    <location>
        <begin position="24"/>
        <end position="42"/>
    </location>
</feature>
<feature type="chain" id="PRO_5046503783" description="Lipoprotein" evidence="2">
    <location>
        <begin position="21"/>
        <end position="230"/>
    </location>
</feature>
<protein>
    <recommendedName>
        <fullName evidence="5">Lipoprotein</fullName>
    </recommendedName>
</protein>
<comment type="caution">
    <text evidence="3">The sequence shown here is derived from an EMBL/GenBank/DDBJ whole genome shotgun (WGS) entry which is preliminary data.</text>
</comment>
<dbReference type="EMBL" id="JABVEC010000002">
    <property type="protein sequence ID" value="MBC6464907.1"/>
    <property type="molecule type" value="Genomic_DNA"/>
</dbReference>
<evidence type="ECO:0000256" key="2">
    <source>
        <dbReference type="SAM" id="SignalP"/>
    </source>
</evidence>
<evidence type="ECO:0000256" key="1">
    <source>
        <dbReference type="SAM" id="MobiDB-lite"/>
    </source>
</evidence>
<dbReference type="RefSeq" id="WP_187241868.1">
    <property type="nucleotide sequence ID" value="NZ_BAAAOK010000008.1"/>
</dbReference>
<proteinExistence type="predicted"/>
<accession>A0ABR7LKA7</accession>
<reference evidence="3 4" key="1">
    <citation type="submission" date="2020-06" db="EMBL/GenBank/DDBJ databases">
        <title>Actinomadura xiongansis sp. nov., isolated from soil of Baiyangdian.</title>
        <authorList>
            <person name="Zhang X."/>
        </authorList>
    </citation>
    <scope>NUCLEOTIDE SEQUENCE [LARGE SCALE GENOMIC DNA]</scope>
    <source>
        <strain evidence="3 4">HBUM206468</strain>
    </source>
</reference>
<name>A0ABR7LKA7_9ACTN</name>
<organism evidence="3 4">
    <name type="scientific">Actinomadura alba</name>
    <dbReference type="NCBI Taxonomy" id="406431"/>
    <lineage>
        <taxon>Bacteria</taxon>
        <taxon>Bacillati</taxon>
        <taxon>Actinomycetota</taxon>
        <taxon>Actinomycetes</taxon>
        <taxon>Streptosporangiales</taxon>
        <taxon>Thermomonosporaceae</taxon>
        <taxon>Actinomadura</taxon>
    </lineage>
</organism>
<evidence type="ECO:0000313" key="3">
    <source>
        <dbReference type="EMBL" id="MBC6464907.1"/>
    </source>
</evidence>
<sequence>MKRRLIGPLVLLAAALGAAACGTTSATTTGAPKSATSTKSSGVDVSLLRQQDLDYEPAKSPEALVKSRRHDVIATGTVEAIEQGREILLEEGDTYPLTHVVMRVRVTDKLRASSADQVKDGRVYVELWQGGRYNDKAGTPVHSLSEWRRSIPAGTPVMLFLSKDQAEGTMRGKTNGLAPGAKLMTPDAQGIVFQDGGRLIGGIEDLQGEWAQIKTLNQLRDRVKAQLRKD</sequence>
<dbReference type="PROSITE" id="PS51257">
    <property type="entry name" value="PROKAR_LIPOPROTEIN"/>
    <property type="match status" value="1"/>
</dbReference>
<dbReference type="Proteomes" id="UP000805614">
    <property type="component" value="Unassembled WGS sequence"/>
</dbReference>
<gene>
    <name evidence="3" type="ORF">HKK74_05260</name>
</gene>
<feature type="signal peptide" evidence="2">
    <location>
        <begin position="1"/>
        <end position="20"/>
    </location>
</feature>
<keyword evidence="4" id="KW-1185">Reference proteome</keyword>